<dbReference type="SUPFAM" id="SSF54928">
    <property type="entry name" value="RNA-binding domain, RBD"/>
    <property type="match status" value="2"/>
</dbReference>
<feature type="region of interest" description="Disordered" evidence="7">
    <location>
        <begin position="187"/>
        <end position="224"/>
    </location>
</feature>
<dbReference type="GO" id="GO:0005737">
    <property type="term" value="C:cytoplasm"/>
    <property type="evidence" value="ECO:0007669"/>
    <property type="project" value="TreeGrafter"/>
</dbReference>
<keyword evidence="3" id="KW-0677">Repeat</keyword>
<evidence type="ECO:0000256" key="2">
    <source>
        <dbReference type="ARBA" id="ARBA00022664"/>
    </source>
</evidence>
<dbReference type="EMBL" id="HBIS01007044">
    <property type="protein sequence ID" value="CAE0612487.1"/>
    <property type="molecule type" value="Transcribed_RNA"/>
</dbReference>
<feature type="compositionally biased region" description="Low complexity" evidence="7">
    <location>
        <begin position="333"/>
        <end position="344"/>
    </location>
</feature>
<evidence type="ECO:0000256" key="5">
    <source>
        <dbReference type="ARBA" id="ARBA00023242"/>
    </source>
</evidence>
<reference evidence="9" key="1">
    <citation type="submission" date="2021-01" db="EMBL/GenBank/DDBJ databases">
        <authorList>
            <person name="Corre E."/>
            <person name="Pelletier E."/>
            <person name="Niang G."/>
            <person name="Scheremetjew M."/>
            <person name="Finn R."/>
            <person name="Kale V."/>
            <person name="Holt S."/>
            <person name="Cochrane G."/>
            <person name="Meng A."/>
            <person name="Brown T."/>
            <person name="Cohen L."/>
        </authorList>
    </citation>
    <scope>NUCLEOTIDE SEQUENCE</scope>
    <source>
        <strain evidence="9">CCMP1897</strain>
    </source>
</reference>
<dbReference type="InterPro" id="IPR000504">
    <property type="entry name" value="RRM_dom"/>
</dbReference>
<feature type="region of interest" description="Disordered" evidence="7">
    <location>
        <begin position="309"/>
        <end position="400"/>
    </location>
</feature>
<feature type="compositionally biased region" description="Polar residues" evidence="7">
    <location>
        <begin position="208"/>
        <end position="224"/>
    </location>
</feature>
<feature type="domain" description="RRM" evidence="8">
    <location>
        <begin position="4"/>
        <end position="79"/>
    </location>
</feature>
<sequence length="400" mass="44539">MAGRIVFVGNLPEHVREAEIEGLLEGLGTIREIDLKLPPRPPVFAFVEFLREEDAEEAVRRLDGAEYFGVRLRVQFAKGKSLGGGPVPSASAPPPPVSRSQDAYVSPSMLRSRVWVDYLPLRTSWQDLKDHFRSVGKVAFTDVVDDRGRKVGVVEFDHPEDAVQAARVMDGTLMRSRYDSSRIRVTEDTRGHEAGPAHYGWSSGVAPSRSTSPRNRSMERWNSTSHARGRGFRVLFDGLPPRTSWQDLKDQLRPLGPVAYTDVREEQGRVTGVAEFDNPGDAREAVRALDGTTFHGRFGSSQIRAWEESVTASDTHATHGSYGTDGRRRSAASPTRGRTPSPTTRMDRPRSRSRSPLHRADRGVARTSPVRGRSRSRSPPPSSRRRSRSPSPFRSRSPKQ</sequence>
<organism evidence="9">
    <name type="scientific">Picocystis salinarum</name>
    <dbReference type="NCBI Taxonomy" id="88271"/>
    <lineage>
        <taxon>Eukaryota</taxon>
        <taxon>Viridiplantae</taxon>
        <taxon>Chlorophyta</taxon>
        <taxon>Picocystophyceae</taxon>
        <taxon>Picocystales</taxon>
        <taxon>Picocystaceae</taxon>
        <taxon>Picocystis</taxon>
    </lineage>
</organism>
<evidence type="ECO:0000256" key="4">
    <source>
        <dbReference type="ARBA" id="ARBA00022884"/>
    </source>
</evidence>
<dbReference type="GO" id="GO:0006397">
    <property type="term" value="P:mRNA processing"/>
    <property type="evidence" value="ECO:0007669"/>
    <property type="project" value="UniProtKB-KW"/>
</dbReference>
<dbReference type="InterPro" id="IPR035979">
    <property type="entry name" value="RBD_domain_sf"/>
</dbReference>
<dbReference type="PROSITE" id="PS50102">
    <property type="entry name" value="RRM"/>
    <property type="match status" value="3"/>
</dbReference>
<accession>A0A7S3UFF6</accession>
<dbReference type="GO" id="GO:0003729">
    <property type="term" value="F:mRNA binding"/>
    <property type="evidence" value="ECO:0007669"/>
    <property type="project" value="TreeGrafter"/>
</dbReference>
<dbReference type="Pfam" id="PF00076">
    <property type="entry name" value="RRM_1"/>
    <property type="match status" value="3"/>
</dbReference>
<evidence type="ECO:0000256" key="1">
    <source>
        <dbReference type="ARBA" id="ARBA00004123"/>
    </source>
</evidence>
<dbReference type="InterPro" id="IPR050374">
    <property type="entry name" value="RRT5_SRSF_SR"/>
</dbReference>
<name>A0A7S3UFF6_9CHLO</name>
<evidence type="ECO:0000313" key="9">
    <source>
        <dbReference type="EMBL" id="CAE0612487.1"/>
    </source>
</evidence>
<dbReference type="AlphaFoldDB" id="A0A7S3UFF6"/>
<evidence type="ECO:0000256" key="3">
    <source>
        <dbReference type="ARBA" id="ARBA00022737"/>
    </source>
</evidence>
<dbReference type="GO" id="GO:0005634">
    <property type="term" value="C:nucleus"/>
    <property type="evidence" value="ECO:0007669"/>
    <property type="project" value="UniProtKB-SubCell"/>
</dbReference>
<feature type="region of interest" description="Disordered" evidence="7">
    <location>
        <begin position="81"/>
        <end position="103"/>
    </location>
</feature>
<feature type="compositionally biased region" description="Low complexity" evidence="7">
    <location>
        <begin position="389"/>
        <end position="400"/>
    </location>
</feature>
<evidence type="ECO:0000259" key="8">
    <source>
        <dbReference type="PROSITE" id="PS50102"/>
    </source>
</evidence>
<protein>
    <recommendedName>
        <fullName evidence="8">RRM domain-containing protein</fullName>
    </recommendedName>
</protein>
<dbReference type="PANTHER" id="PTHR23003:SF62">
    <property type="entry name" value="SERINE_ARGININE (SR)-TYPE SHUTTLING MRNA BINDING PROTEIN NPL3"/>
    <property type="match status" value="1"/>
</dbReference>
<feature type="domain" description="RRM" evidence="8">
    <location>
        <begin position="112"/>
        <end position="190"/>
    </location>
</feature>
<dbReference type="PANTHER" id="PTHR23003">
    <property type="entry name" value="RNA RECOGNITION MOTIF RRM DOMAIN CONTAINING PROTEIN"/>
    <property type="match status" value="1"/>
</dbReference>
<proteinExistence type="predicted"/>
<keyword evidence="2" id="KW-0507">mRNA processing</keyword>
<feature type="domain" description="RRM" evidence="8">
    <location>
        <begin position="232"/>
        <end position="297"/>
    </location>
</feature>
<dbReference type="Gene3D" id="3.30.70.330">
    <property type="match status" value="3"/>
</dbReference>
<gene>
    <name evidence="9" type="ORF">PSAL00342_LOCUS6386</name>
</gene>
<evidence type="ECO:0000256" key="7">
    <source>
        <dbReference type="SAM" id="MobiDB-lite"/>
    </source>
</evidence>
<comment type="subcellular location">
    <subcellularLocation>
        <location evidence="1">Nucleus</location>
    </subcellularLocation>
</comment>
<keyword evidence="4 6" id="KW-0694">RNA-binding</keyword>
<evidence type="ECO:0000256" key="6">
    <source>
        <dbReference type="PROSITE-ProRule" id="PRU00176"/>
    </source>
</evidence>
<dbReference type="InterPro" id="IPR012677">
    <property type="entry name" value="Nucleotide-bd_a/b_plait_sf"/>
</dbReference>
<dbReference type="SMART" id="SM00360">
    <property type="entry name" value="RRM"/>
    <property type="match status" value="3"/>
</dbReference>
<keyword evidence="5" id="KW-0539">Nucleus</keyword>